<keyword evidence="1" id="KW-0732">Signal</keyword>
<reference evidence="3" key="1">
    <citation type="submission" date="2016-10" db="EMBL/GenBank/DDBJ databases">
        <authorList>
            <person name="Varghese N."/>
            <person name="Submissions S."/>
        </authorList>
    </citation>
    <scope>NUCLEOTIDE SEQUENCE [LARGE SCALE GENOMIC DNA]</scope>
    <source>
        <strain evidence="3">DSM 19315</strain>
    </source>
</reference>
<evidence type="ECO:0000313" key="2">
    <source>
        <dbReference type="EMBL" id="SFG06220.1"/>
    </source>
</evidence>
<dbReference type="EMBL" id="FOPC01000001">
    <property type="protein sequence ID" value="SFG06220.1"/>
    <property type="molecule type" value="Genomic_DNA"/>
</dbReference>
<organism evidence="2 3">
    <name type="scientific">Algoriphagus hitonicola</name>
    <dbReference type="NCBI Taxonomy" id="435880"/>
    <lineage>
        <taxon>Bacteria</taxon>
        <taxon>Pseudomonadati</taxon>
        <taxon>Bacteroidota</taxon>
        <taxon>Cytophagia</taxon>
        <taxon>Cytophagales</taxon>
        <taxon>Cyclobacteriaceae</taxon>
        <taxon>Algoriphagus</taxon>
    </lineage>
</organism>
<gene>
    <name evidence="2" type="ORF">SAMN04487988_101262</name>
</gene>
<evidence type="ECO:0008006" key="4">
    <source>
        <dbReference type="Google" id="ProtNLM"/>
    </source>
</evidence>
<name>A0A1I2NT83_9BACT</name>
<accession>A0A1I2NT83</accession>
<feature type="signal peptide" evidence="1">
    <location>
        <begin position="1"/>
        <end position="20"/>
    </location>
</feature>
<protein>
    <recommendedName>
        <fullName evidence="4">TolB-like 6-blade propeller-like</fullName>
    </recommendedName>
</protein>
<proteinExistence type="predicted"/>
<dbReference type="Proteomes" id="UP000199642">
    <property type="component" value="Unassembled WGS sequence"/>
</dbReference>
<evidence type="ECO:0000256" key="1">
    <source>
        <dbReference type="SAM" id="SignalP"/>
    </source>
</evidence>
<dbReference type="RefSeq" id="WP_143071015.1">
    <property type="nucleotide sequence ID" value="NZ_FOPC01000001.1"/>
</dbReference>
<evidence type="ECO:0000313" key="3">
    <source>
        <dbReference type="Proteomes" id="UP000199642"/>
    </source>
</evidence>
<dbReference type="OrthoDB" id="9826010at2"/>
<dbReference type="STRING" id="435880.SAMN04487988_101262"/>
<dbReference type="AlphaFoldDB" id="A0A1I2NT83"/>
<dbReference type="PROSITE" id="PS51257">
    <property type="entry name" value="PROKAR_LIPOPROTEIN"/>
    <property type="match status" value="1"/>
</dbReference>
<keyword evidence="3" id="KW-1185">Reference proteome</keyword>
<feature type="chain" id="PRO_5011710239" description="TolB-like 6-blade propeller-like" evidence="1">
    <location>
        <begin position="21"/>
        <end position="348"/>
    </location>
</feature>
<sequence>MKNHALILLSLLFFSCTSQTNSISDDCRVFDFSPFVISDIYMEIEPAIRNYGFELKKTSDGGCIFFVPFWGDAYKFSPDRKIEFKLSFNSKSLSENKKQINFISGTTPAFDVFGDKIYFLQSNRTINVYNLQGEEVNNYSLNITDLGIEDLVVIGEGTVILRGMRIVEDEVVVNFFKKNLVENTLESIQRINFKTRKNPFFIKSNENGAQVLIERDSSVTELRFEEKSISNFDFTLAKNRDYSKYKIPNDVDYISLPEEEQRKYRNDKTKKFGFNGNELLILHELANKSKSGKPYKKLLTKHSLSNGVVREKIVLDGIIDFDECGNILQIEEIENEYYIGIKSFETVN</sequence>